<dbReference type="Proteomes" id="UP000295765">
    <property type="component" value="Unassembled WGS sequence"/>
</dbReference>
<dbReference type="InterPro" id="IPR005186">
    <property type="entry name" value="FlaG"/>
</dbReference>
<keyword evidence="2" id="KW-0969">Cilium</keyword>
<dbReference type="EMBL" id="SLWY01000010">
    <property type="protein sequence ID" value="TCO81072.1"/>
    <property type="molecule type" value="Genomic_DNA"/>
</dbReference>
<dbReference type="Gene3D" id="3.30.160.170">
    <property type="entry name" value="FlaG-like"/>
    <property type="match status" value="1"/>
</dbReference>
<keyword evidence="2" id="KW-0966">Cell projection</keyword>
<gene>
    <name evidence="2" type="ORF">EV699_11097</name>
</gene>
<feature type="region of interest" description="Disordered" evidence="1">
    <location>
        <begin position="28"/>
        <end position="57"/>
    </location>
</feature>
<dbReference type="Pfam" id="PF03646">
    <property type="entry name" value="FlaG"/>
    <property type="match status" value="1"/>
</dbReference>
<evidence type="ECO:0000313" key="2">
    <source>
        <dbReference type="EMBL" id="TCO81072.1"/>
    </source>
</evidence>
<evidence type="ECO:0000256" key="1">
    <source>
        <dbReference type="SAM" id="MobiDB-lite"/>
    </source>
</evidence>
<dbReference type="PANTHER" id="PTHR37166:SF1">
    <property type="entry name" value="PROTEIN FLAG"/>
    <property type="match status" value="1"/>
</dbReference>
<reference evidence="2 3" key="1">
    <citation type="submission" date="2019-03" db="EMBL/GenBank/DDBJ databases">
        <title>Genomic Encyclopedia of Type Strains, Phase IV (KMG-IV): sequencing the most valuable type-strain genomes for metagenomic binning, comparative biology and taxonomic classification.</title>
        <authorList>
            <person name="Goeker M."/>
        </authorList>
    </citation>
    <scope>NUCLEOTIDE SEQUENCE [LARGE SCALE GENOMIC DNA]</scope>
    <source>
        <strain evidence="2 3">DSM 25287</strain>
    </source>
</reference>
<proteinExistence type="predicted"/>
<sequence>MSNSINVSPGAATAPAVGAYSAVERHAPARGAAVAEAPASRTGDPAPVAVPARPPSREQLQAAVSTANRRASELQGTNLQFAIDDEYGAMVVKVTDAETKEVIRQIPPEAMLKLAKFFADLAEAQRETDTAATGTERGGYGASGERAVIEGLLIRVQA</sequence>
<keyword evidence="3" id="KW-1185">Reference proteome</keyword>
<dbReference type="RefSeq" id="WP_132542278.1">
    <property type="nucleotide sequence ID" value="NZ_SLWY01000010.1"/>
</dbReference>
<accession>A0A4R2L5I0</accession>
<dbReference type="InterPro" id="IPR035924">
    <property type="entry name" value="FlaG-like_sf"/>
</dbReference>
<organism evidence="2 3">
    <name type="scientific">Plasticicumulans lactativorans</name>
    <dbReference type="NCBI Taxonomy" id="1133106"/>
    <lineage>
        <taxon>Bacteria</taxon>
        <taxon>Pseudomonadati</taxon>
        <taxon>Pseudomonadota</taxon>
        <taxon>Gammaproteobacteria</taxon>
        <taxon>Candidatus Competibacteraceae</taxon>
        <taxon>Plasticicumulans</taxon>
    </lineage>
</organism>
<comment type="caution">
    <text evidence="2">The sequence shown here is derived from an EMBL/GenBank/DDBJ whole genome shotgun (WGS) entry which is preliminary data.</text>
</comment>
<dbReference type="OrthoDB" id="5741693at2"/>
<evidence type="ECO:0000313" key="3">
    <source>
        <dbReference type="Proteomes" id="UP000295765"/>
    </source>
</evidence>
<dbReference type="AlphaFoldDB" id="A0A4R2L5I0"/>
<name>A0A4R2L5I0_9GAMM</name>
<keyword evidence="2" id="KW-0282">Flagellum</keyword>
<protein>
    <submittedName>
        <fullName evidence="2">Flagellar protein FlaG</fullName>
    </submittedName>
</protein>
<dbReference type="SUPFAM" id="SSF160214">
    <property type="entry name" value="FlaG-like"/>
    <property type="match status" value="1"/>
</dbReference>
<feature type="compositionally biased region" description="Low complexity" evidence="1">
    <location>
        <begin position="29"/>
        <end position="51"/>
    </location>
</feature>
<dbReference type="PANTHER" id="PTHR37166">
    <property type="entry name" value="PROTEIN FLAG"/>
    <property type="match status" value="1"/>
</dbReference>